<keyword evidence="3" id="KW-1185">Reference proteome</keyword>
<sequence length="302" mass="35187">MHKKIDVVIVTYNRLELLKKCVKAILMQTYPVENIFVIDNNSSDNTLLFLNKKAKENTKIVPVHLTQNIGGAGGFYTGLKCFIEKSKSDFVWIMDDDTIPTVNALEKLISKTSIIQNFGFLSSNVKWQDGSPAVMNIPEPNLKWNELADKGLIRVNYASFVAILFSRKVILEQGLPIKDFFIWGDDVEYTKRITNSEKKGYMVIDSLVEHKIKQNIATDIIAEQDVNRIKRYYYARRNTIYTMKHRYNKKEYFKWLVTSLIFEPFKILKFSKDKKLLRLKVSLKGTFAGFFFNPSIYEFRNK</sequence>
<dbReference type="InterPro" id="IPR001173">
    <property type="entry name" value="Glyco_trans_2-like"/>
</dbReference>
<protein>
    <submittedName>
        <fullName evidence="2">Glycosyltransferase</fullName>
    </submittedName>
</protein>
<gene>
    <name evidence="2" type="ORF">EJK17_05135</name>
</gene>
<dbReference type="EMBL" id="RXIA01000011">
    <property type="protein sequence ID" value="RVU70939.1"/>
    <property type="molecule type" value="Genomic_DNA"/>
</dbReference>
<evidence type="ECO:0000313" key="3">
    <source>
        <dbReference type="Proteomes" id="UP000288291"/>
    </source>
</evidence>
<dbReference type="SUPFAM" id="SSF53448">
    <property type="entry name" value="Nucleotide-diphospho-sugar transferases"/>
    <property type="match status" value="1"/>
</dbReference>
<feature type="domain" description="Glycosyltransferase 2-like" evidence="1">
    <location>
        <begin position="7"/>
        <end position="111"/>
    </location>
</feature>
<organism evidence="2 3">
    <name type="scientific">Lactobacillus xujianguonis</name>
    <dbReference type="NCBI Taxonomy" id="2495899"/>
    <lineage>
        <taxon>Bacteria</taxon>
        <taxon>Bacillati</taxon>
        <taxon>Bacillota</taxon>
        <taxon>Bacilli</taxon>
        <taxon>Lactobacillales</taxon>
        <taxon>Lactobacillaceae</taxon>
        <taxon>Lactobacillus</taxon>
    </lineage>
</organism>
<name>A0A437SVI1_9LACO</name>
<accession>A0A437SVI1</accession>
<dbReference type="RefSeq" id="WP_103661377.1">
    <property type="nucleotide sequence ID" value="NZ_ML136879.1"/>
</dbReference>
<evidence type="ECO:0000313" key="2">
    <source>
        <dbReference type="EMBL" id="RVU70939.1"/>
    </source>
</evidence>
<dbReference type="Proteomes" id="UP000288291">
    <property type="component" value="Unassembled WGS sequence"/>
</dbReference>
<dbReference type="GO" id="GO:0016740">
    <property type="term" value="F:transferase activity"/>
    <property type="evidence" value="ECO:0007669"/>
    <property type="project" value="UniProtKB-KW"/>
</dbReference>
<dbReference type="AlphaFoldDB" id="A0A437SVI1"/>
<dbReference type="InterPro" id="IPR029044">
    <property type="entry name" value="Nucleotide-diphossugar_trans"/>
</dbReference>
<dbReference type="PANTHER" id="PTHR43685">
    <property type="entry name" value="GLYCOSYLTRANSFERASE"/>
    <property type="match status" value="1"/>
</dbReference>
<dbReference type="CDD" id="cd04185">
    <property type="entry name" value="GT_2_like_b"/>
    <property type="match status" value="1"/>
</dbReference>
<keyword evidence="2" id="KW-0808">Transferase</keyword>
<dbReference type="Pfam" id="PF00535">
    <property type="entry name" value="Glycos_transf_2"/>
    <property type="match status" value="1"/>
</dbReference>
<comment type="caution">
    <text evidence="2">The sequence shown here is derived from an EMBL/GenBank/DDBJ whole genome shotgun (WGS) entry which is preliminary data.</text>
</comment>
<dbReference type="InterPro" id="IPR050834">
    <property type="entry name" value="Glycosyltransf_2"/>
</dbReference>
<dbReference type="PANTHER" id="PTHR43685:SF2">
    <property type="entry name" value="GLYCOSYLTRANSFERASE 2-LIKE DOMAIN-CONTAINING PROTEIN"/>
    <property type="match status" value="1"/>
</dbReference>
<dbReference type="Gene3D" id="3.90.550.10">
    <property type="entry name" value="Spore Coat Polysaccharide Biosynthesis Protein SpsA, Chain A"/>
    <property type="match status" value="1"/>
</dbReference>
<proteinExistence type="predicted"/>
<evidence type="ECO:0000259" key="1">
    <source>
        <dbReference type="Pfam" id="PF00535"/>
    </source>
</evidence>
<reference evidence="2 3" key="1">
    <citation type="submission" date="2018-12" db="EMBL/GenBank/DDBJ databases">
        <authorList>
            <person name="Meng J."/>
        </authorList>
    </citation>
    <scope>NUCLEOTIDE SEQUENCE [LARGE SCALE GENOMIC DNA]</scope>
    <source>
        <strain evidence="2 3">HT111-2</strain>
    </source>
</reference>